<dbReference type="AlphaFoldDB" id="A0A1X6PCJ1"/>
<name>A0A1X6PCJ1_PORUM</name>
<accession>A0A1X6PCJ1</accession>
<protein>
    <submittedName>
        <fullName evidence="2">Uncharacterized protein</fullName>
    </submittedName>
</protein>
<organism evidence="2 3">
    <name type="scientific">Porphyra umbilicalis</name>
    <name type="common">Purple laver</name>
    <name type="synonym">Red alga</name>
    <dbReference type="NCBI Taxonomy" id="2786"/>
    <lineage>
        <taxon>Eukaryota</taxon>
        <taxon>Rhodophyta</taxon>
        <taxon>Bangiophyceae</taxon>
        <taxon>Bangiales</taxon>
        <taxon>Bangiaceae</taxon>
        <taxon>Porphyra</taxon>
    </lineage>
</organism>
<reference evidence="2 3" key="1">
    <citation type="submission" date="2017-03" db="EMBL/GenBank/DDBJ databases">
        <title>WGS assembly of Porphyra umbilicalis.</title>
        <authorList>
            <person name="Brawley S.H."/>
            <person name="Blouin N.A."/>
            <person name="Ficko-Blean E."/>
            <person name="Wheeler G.L."/>
            <person name="Lohr M."/>
            <person name="Goodson H.V."/>
            <person name="Jenkins J.W."/>
            <person name="Blaby-Haas C.E."/>
            <person name="Helliwell K.E."/>
            <person name="Chan C."/>
            <person name="Marriage T."/>
            <person name="Bhattacharya D."/>
            <person name="Klein A.S."/>
            <person name="Badis Y."/>
            <person name="Brodie J."/>
            <person name="Cao Y."/>
            <person name="Collen J."/>
            <person name="Dittami S.M."/>
            <person name="Gachon C.M."/>
            <person name="Green B.R."/>
            <person name="Karpowicz S."/>
            <person name="Kim J.W."/>
            <person name="Kudahl U."/>
            <person name="Lin S."/>
            <person name="Michel G."/>
            <person name="Mittag M."/>
            <person name="Olson B.J."/>
            <person name="Pangilinan J."/>
            <person name="Peng Y."/>
            <person name="Qiu H."/>
            <person name="Shu S."/>
            <person name="Singer J.T."/>
            <person name="Smith A.G."/>
            <person name="Sprecher B.N."/>
            <person name="Wagner V."/>
            <person name="Wang W."/>
            <person name="Wang Z.-Y."/>
            <person name="Yan J."/>
            <person name="Yarish C."/>
            <person name="Zoeuner-Riek S."/>
            <person name="Zhuang Y."/>
            <person name="Zou Y."/>
            <person name="Lindquist E.A."/>
            <person name="Grimwood J."/>
            <person name="Barry K."/>
            <person name="Rokhsar D.S."/>
            <person name="Schmutz J."/>
            <person name="Stiller J.W."/>
            <person name="Grossman A.R."/>
            <person name="Prochnik S.E."/>
        </authorList>
    </citation>
    <scope>NUCLEOTIDE SEQUENCE [LARGE SCALE GENOMIC DNA]</scope>
    <source>
        <strain evidence="2">4086291</strain>
    </source>
</reference>
<evidence type="ECO:0000313" key="3">
    <source>
        <dbReference type="Proteomes" id="UP000218209"/>
    </source>
</evidence>
<sequence>MTRLMRYCSSTHNPDASRHTHTLRPSAWTTATCPPHAEEATEPTTRSHLSRAAAHSSAATWSTSTRPPEREIRSRWVLPAGENASAADLALTRRE</sequence>
<evidence type="ECO:0000256" key="1">
    <source>
        <dbReference type="SAM" id="MobiDB-lite"/>
    </source>
</evidence>
<evidence type="ECO:0000313" key="2">
    <source>
        <dbReference type="EMBL" id="OSX78587.1"/>
    </source>
</evidence>
<dbReference type="Proteomes" id="UP000218209">
    <property type="component" value="Unassembled WGS sequence"/>
</dbReference>
<dbReference type="EMBL" id="KV918809">
    <property type="protein sequence ID" value="OSX78587.1"/>
    <property type="molecule type" value="Genomic_DNA"/>
</dbReference>
<gene>
    <name evidence="2" type="ORF">BU14_0105s0005</name>
</gene>
<proteinExistence type="predicted"/>
<keyword evidence="3" id="KW-1185">Reference proteome</keyword>
<feature type="region of interest" description="Disordered" evidence="1">
    <location>
        <begin position="1"/>
        <end position="95"/>
    </location>
</feature>
<feature type="compositionally biased region" description="Low complexity" evidence="1">
    <location>
        <begin position="46"/>
        <end position="66"/>
    </location>
</feature>